<organism evidence="1 2">
    <name type="scientific">Violaceomyces palustris</name>
    <dbReference type="NCBI Taxonomy" id="1673888"/>
    <lineage>
        <taxon>Eukaryota</taxon>
        <taxon>Fungi</taxon>
        <taxon>Dikarya</taxon>
        <taxon>Basidiomycota</taxon>
        <taxon>Ustilaginomycotina</taxon>
        <taxon>Ustilaginomycetes</taxon>
        <taxon>Violaceomycetales</taxon>
        <taxon>Violaceomycetaceae</taxon>
        <taxon>Violaceomyces</taxon>
    </lineage>
</organism>
<evidence type="ECO:0000313" key="1">
    <source>
        <dbReference type="EMBL" id="PWN46535.1"/>
    </source>
</evidence>
<reference evidence="1 2" key="1">
    <citation type="journal article" date="2018" name="Mol. Biol. Evol.">
        <title>Broad Genomic Sampling Reveals a Smut Pathogenic Ancestry of the Fungal Clade Ustilaginomycotina.</title>
        <authorList>
            <person name="Kijpornyongpan T."/>
            <person name="Mondo S.J."/>
            <person name="Barry K."/>
            <person name="Sandor L."/>
            <person name="Lee J."/>
            <person name="Lipzen A."/>
            <person name="Pangilinan J."/>
            <person name="LaButti K."/>
            <person name="Hainaut M."/>
            <person name="Henrissat B."/>
            <person name="Grigoriev I.V."/>
            <person name="Spatafora J.W."/>
            <person name="Aime M.C."/>
        </authorList>
    </citation>
    <scope>NUCLEOTIDE SEQUENCE [LARGE SCALE GENOMIC DNA]</scope>
    <source>
        <strain evidence="1 2">SA 807</strain>
    </source>
</reference>
<evidence type="ECO:0000313" key="2">
    <source>
        <dbReference type="Proteomes" id="UP000245626"/>
    </source>
</evidence>
<gene>
    <name evidence="1" type="ORF">IE53DRAFT_28497</name>
</gene>
<name>A0ACD0NL80_9BASI</name>
<proteinExistence type="predicted"/>
<accession>A0ACD0NL80</accession>
<dbReference type="EMBL" id="KZ820923">
    <property type="protein sequence ID" value="PWN46535.1"/>
    <property type="molecule type" value="Genomic_DNA"/>
</dbReference>
<dbReference type="Proteomes" id="UP000245626">
    <property type="component" value="Unassembled WGS sequence"/>
</dbReference>
<keyword evidence="2" id="KW-1185">Reference proteome</keyword>
<protein>
    <submittedName>
        <fullName evidence="1">Uncharacterized protein</fullName>
    </submittedName>
</protein>
<sequence length="105" mass="11489">MPLLKDTEIVTSACVCRRVGENLAHPLLASELYLLLTCRTPSLSLETQGKDRERKEMKAQPPSSSGVAPGIGLILVFFGGKGAWVGFELGGNRKGHERVRKVEER</sequence>